<comment type="similarity">
    <text evidence="2">Belongs to the CDC45 family.</text>
</comment>
<dbReference type="EMBL" id="HBHZ01009023">
    <property type="protein sequence ID" value="CAE0193857.1"/>
    <property type="molecule type" value="Transcribed_RNA"/>
</dbReference>
<dbReference type="PANTHER" id="PTHR10507">
    <property type="entry name" value="CDC45-RELATED PROTEIN"/>
    <property type="match status" value="1"/>
</dbReference>
<evidence type="ECO:0000256" key="5">
    <source>
        <dbReference type="ARBA" id="ARBA00023306"/>
    </source>
</evidence>
<evidence type="ECO:0000256" key="3">
    <source>
        <dbReference type="ARBA" id="ARBA00022705"/>
    </source>
</evidence>
<dbReference type="GO" id="GO:0000727">
    <property type="term" value="P:double-strand break repair via break-induced replication"/>
    <property type="evidence" value="ECO:0007669"/>
    <property type="project" value="TreeGrafter"/>
</dbReference>
<keyword evidence="4" id="KW-0539">Nucleus</keyword>
<evidence type="ECO:0000256" key="2">
    <source>
        <dbReference type="ARBA" id="ARBA00010727"/>
    </source>
</evidence>
<dbReference type="GO" id="GO:0006270">
    <property type="term" value="P:DNA replication initiation"/>
    <property type="evidence" value="ECO:0007669"/>
    <property type="project" value="InterPro"/>
</dbReference>
<comment type="subcellular location">
    <subcellularLocation>
        <location evidence="1">Nucleus</location>
    </subcellularLocation>
</comment>
<feature type="compositionally biased region" description="Acidic residues" evidence="6">
    <location>
        <begin position="194"/>
        <end position="205"/>
    </location>
</feature>
<evidence type="ECO:0000256" key="6">
    <source>
        <dbReference type="SAM" id="MobiDB-lite"/>
    </source>
</evidence>
<protein>
    <submittedName>
        <fullName evidence="7">Uncharacterized protein</fullName>
    </submittedName>
</protein>
<evidence type="ECO:0000256" key="4">
    <source>
        <dbReference type="ARBA" id="ARBA00023242"/>
    </source>
</evidence>
<gene>
    <name evidence="7" type="ORF">CROS1456_LOCUS6948</name>
</gene>
<dbReference type="GO" id="GO:0003688">
    <property type="term" value="F:DNA replication origin binding"/>
    <property type="evidence" value="ECO:0007669"/>
    <property type="project" value="TreeGrafter"/>
</dbReference>
<evidence type="ECO:0000256" key="1">
    <source>
        <dbReference type="ARBA" id="ARBA00004123"/>
    </source>
</evidence>
<reference evidence="7" key="1">
    <citation type="submission" date="2021-01" db="EMBL/GenBank/DDBJ databases">
        <authorList>
            <person name="Corre E."/>
            <person name="Pelletier E."/>
            <person name="Niang G."/>
            <person name="Scheremetjew M."/>
            <person name="Finn R."/>
            <person name="Kale V."/>
            <person name="Holt S."/>
            <person name="Cochrane G."/>
            <person name="Meng A."/>
            <person name="Brown T."/>
            <person name="Cohen L."/>
        </authorList>
    </citation>
    <scope>NUCLEOTIDE SEQUENCE</scope>
    <source>
        <strain evidence="7">RCC1871</strain>
    </source>
</reference>
<dbReference type="GO" id="GO:0003697">
    <property type="term" value="F:single-stranded DNA binding"/>
    <property type="evidence" value="ECO:0007669"/>
    <property type="project" value="TreeGrafter"/>
</dbReference>
<feature type="region of interest" description="Disordered" evidence="6">
    <location>
        <begin position="185"/>
        <end position="220"/>
    </location>
</feature>
<keyword evidence="5" id="KW-0131">Cell cycle</keyword>
<organism evidence="7">
    <name type="scientific">Chloropicon roscoffensis</name>
    <dbReference type="NCBI Taxonomy" id="1461544"/>
    <lineage>
        <taxon>Eukaryota</taxon>
        <taxon>Viridiplantae</taxon>
        <taxon>Chlorophyta</taxon>
        <taxon>Chloropicophyceae</taxon>
        <taxon>Chloropicales</taxon>
        <taxon>Chloropicaceae</taxon>
        <taxon>Chloropicon</taxon>
    </lineage>
</organism>
<feature type="compositionally biased region" description="Basic residues" evidence="6">
    <location>
        <begin position="209"/>
        <end position="220"/>
    </location>
</feature>
<sequence>MAGGERNTGAHGLVVNSLLGCRRPREQPEVSANMLCTPGFWEDAYQALKEDALSGATTARRVLIFVATDSCDSIATLQILEYILNKDNVPYGIYPVANEADLVNKAEDMLQDDAERSVVLVNCGATEDIREKLSCGPGIRVYVFDSHRPLHMRNAQKENSQVLVICGEEDSAHEYVEEGLGNLLDAETSSSSSEESEVEEDEEGDGSGSRKRQRRELRQRREGLRKRVREYYDRGASFSQAAGCVAYDFASHLNKDDIGCLWRAIVSLTDHYVHQRTSHEDYMRTVIEYERRVAQSSQEPGSSQGDQHGANLGTKRIQYKEDCHLVMLQHWSLADALFNSPYVATRLRTWKESGREKIELMLAKMGFPLSECQQHWTHMSPKLKQKLSAKLQECAPQFGLVNFQFASFQREDGYTSVSSTDMVHAITALLEVGFYSPTEDAGSAREAKTSEAQVVESFWAAYESLGGKKKDLLQRGLELAMLLQKVIVSVGGAQLNRKTVYQCGHFRYLNLDEAGLGENAGLLAHPLVLERLAFFLQDAHAHMGRSHKPVVIVGPKLTGESVLVVGVSGNAQPGQAAGNIFSTKFKKASAGIGAVHEASGFESNVIRMPYLDVQQFMDELITDM</sequence>
<dbReference type="Pfam" id="PF02724">
    <property type="entry name" value="CDC45"/>
    <property type="match status" value="1"/>
</dbReference>
<dbReference type="PANTHER" id="PTHR10507:SF0">
    <property type="entry name" value="CELL DIVISION CONTROL PROTEIN 45 HOMOLOG"/>
    <property type="match status" value="1"/>
</dbReference>
<dbReference type="GO" id="GO:0003682">
    <property type="term" value="F:chromatin binding"/>
    <property type="evidence" value="ECO:0007669"/>
    <property type="project" value="TreeGrafter"/>
</dbReference>
<accession>A0A7S3CEK4</accession>
<evidence type="ECO:0000313" key="7">
    <source>
        <dbReference type="EMBL" id="CAE0193857.1"/>
    </source>
</evidence>
<keyword evidence="3" id="KW-0235">DNA replication</keyword>
<proteinExistence type="inferred from homology"/>
<dbReference type="AlphaFoldDB" id="A0A7S3CEK4"/>
<dbReference type="GO" id="GO:1902977">
    <property type="term" value="P:mitotic DNA replication preinitiation complex assembly"/>
    <property type="evidence" value="ECO:0007669"/>
    <property type="project" value="TreeGrafter"/>
</dbReference>
<dbReference type="InterPro" id="IPR003874">
    <property type="entry name" value="CDC45"/>
</dbReference>
<dbReference type="GO" id="GO:0031261">
    <property type="term" value="C:DNA replication preinitiation complex"/>
    <property type="evidence" value="ECO:0007669"/>
    <property type="project" value="TreeGrafter"/>
</dbReference>
<dbReference type="PROSITE" id="PS51257">
    <property type="entry name" value="PROKAR_LIPOPROTEIN"/>
    <property type="match status" value="1"/>
</dbReference>
<name>A0A7S3CEK4_9CHLO</name>